<dbReference type="SUPFAM" id="SSF52540">
    <property type="entry name" value="P-loop containing nucleoside triphosphate hydrolases"/>
    <property type="match status" value="1"/>
</dbReference>
<dbReference type="Proteomes" id="UP000663834">
    <property type="component" value="Unassembled WGS sequence"/>
</dbReference>
<dbReference type="PROSITE" id="PS51450">
    <property type="entry name" value="LRR"/>
    <property type="match status" value="6"/>
</dbReference>
<dbReference type="CDD" id="cd00071">
    <property type="entry name" value="GMPK"/>
    <property type="match status" value="1"/>
</dbReference>
<organism evidence="9 15">
    <name type="scientific">Rotaria magnacalcarata</name>
    <dbReference type="NCBI Taxonomy" id="392030"/>
    <lineage>
        <taxon>Eukaryota</taxon>
        <taxon>Metazoa</taxon>
        <taxon>Spiralia</taxon>
        <taxon>Gnathifera</taxon>
        <taxon>Rotifera</taxon>
        <taxon>Eurotatoria</taxon>
        <taxon>Bdelloidea</taxon>
        <taxon>Philodinida</taxon>
        <taxon>Philodinidae</taxon>
        <taxon>Rotaria</taxon>
    </lineage>
</organism>
<evidence type="ECO:0000313" key="11">
    <source>
        <dbReference type="EMBL" id="CAF3763429.1"/>
    </source>
</evidence>
<dbReference type="EMBL" id="CAJNOW010018959">
    <property type="protein sequence ID" value="CAF1669717.1"/>
    <property type="molecule type" value="Genomic_DNA"/>
</dbReference>
<dbReference type="GO" id="GO:0005829">
    <property type="term" value="C:cytosol"/>
    <property type="evidence" value="ECO:0007669"/>
    <property type="project" value="TreeGrafter"/>
</dbReference>
<evidence type="ECO:0000313" key="7">
    <source>
        <dbReference type="EMBL" id="CAF1669717.1"/>
    </source>
</evidence>
<name>A0A816RM51_9BILA</name>
<evidence type="ECO:0000259" key="5">
    <source>
        <dbReference type="PROSITE" id="PS50052"/>
    </source>
</evidence>
<feature type="region of interest" description="Disordered" evidence="4">
    <location>
        <begin position="700"/>
        <end position="750"/>
    </location>
</feature>
<evidence type="ECO:0000313" key="9">
    <source>
        <dbReference type="EMBL" id="CAF2075063.1"/>
    </source>
</evidence>
<dbReference type="Gene3D" id="3.40.50.300">
    <property type="entry name" value="P-loop containing nucleotide triphosphate hydrolases"/>
    <property type="match status" value="1"/>
</dbReference>
<evidence type="ECO:0000313" key="8">
    <source>
        <dbReference type="EMBL" id="CAF1923321.1"/>
    </source>
</evidence>
<proteinExistence type="predicted"/>
<dbReference type="EMBL" id="CAJOBI010000414">
    <property type="protein sequence ID" value="CAF3821187.1"/>
    <property type="molecule type" value="Genomic_DNA"/>
</dbReference>
<evidence type="ECO:0000313" key="13">
    <source>
        <dbReference type="EMBL" id="CAF3926965.1"/>
    </source>
</evidence>
<evidence type="ECO:0000313" key="10">
    <source>
        <dbReference type="EMBL" id="CAF2164484.1"/>
    </source>
</evidence>
<evidence type="ECO:0000256" key="3">
    <source>
        <dbReference type="ARBA" id="ARBA00022737"/>
    </source>
</evidence>
<dbReference type="Proteomes" id="UP000663824">
    <property type="component" value="Unassembled WGS sequence"/>
</dbReference>
<dbReference type="SMART" id="SM00365">
    <property type="entry name" value="LRR_SD22"/>
    <property type="match status" value="7"/>
</dbReference>
<keyword evidence="14" id="KW-1185">Reference proteome</keyword>
<keyword evidence="3" id="KW-0677">Repeat</keyword>
<dbReference type="EMBL" id="CAJNOV010013142">
    <property type="protein sequence ID" value="CAF1511598.1"/>
    <property type="molecule type" value="Genomic_DNA"/>
</dbReference>
<dbReference type="Proteomes" id="UP000663866">
    <property type="component" value="Unassembled WGS sequence"/>
</dbReference>
<evidence type="ECO:0000256" key="4">
    <source>
        <dbReference type="SAM" id="MobiDB-lite"/>
    </source>
</evidence>
<evidence type="ECO:0000313" key="15">
    <source>
        <dbReference type="Proteomes" id="UP000663887"/>
    </source>
</evidence>
<evidence type="ECO:0000313" key="14">
    <source>
        <dbReference type="Proteomes" id="UP000663866"/>
    </source>
</evidence>
<dbReference type="Pfam" id="PF14580">
    <property type="entry name" value="LRR_9"/>
    <property type="match status" value="1"/>
</dbReference>
<dbReference type="Proteomes" id="UP000676336">
    <property type="component" value="Unassembled WGS sequence"/>
</dbReference>
<accession>A0A816RM51</accession>
<dbReference type="EMBL" id="CAJNRE010000177">
    <property type="protein sequence ID" value="CAF1923321.1"/>
    <property type="molecule type" value="Genomic_DNA"/>
</dbReference>
<gene>
    <name evidence="6" type="ORF">CJN711_LOCUS27857</name>
    <name evidence="7" type="ORF">KQP761_LOCUS34001</name>
    <name evidence="8" type="ORF">MBJ925_LOCUS2823</name>
    <name evidence="11" type="ORF">OVN521_LOCUS1820</name>
    <name evidence="12" type="ORF">SMN809_LOCUS2298</name>
    <name evidence="13" type="ORF">UXM345_LOCUS11964</name>
    <name evidence="10" type="ORF">WKI299_LOCUS32544</name>
    <name evidence="9" type="ORF">XDN619_LOCUS13408</name>
</gene>
<dbReference type="PANTHER" id="PTHR23117">
    <property type="entry name" value="GUANYLATE KINASE-RELATED"/>
    <property type="match status" value="1"/>
</dbReference>
<protein>
    <recommendedName>
        <fullName evidence="5">Guanylate kinase-like domain-containing protein</fullName>
    </recommendedName>
</protein>
<dbReference type="PANTHER" id="PTHR23117:SF18">
    <property type="entry name" value="LEUCINE-RICH REPEAT AND GUANYLATE KINASE DOMAIN-CONTAINING PROTEIN"/>
    <property type="match status" value="1"/>
</dbReference>
<evidence type="ECO:0000313" key="12">
    <source>
        <dbReference type="EMBL" id="CAF3821187.1"/>
    </source>
</evidence>
<sequence>MNNSRHTVNTKQLPYDPNRLLPDDTNILILDEDGNLSRRSTDSFPISSINRRQQYSNTEISDDDRMEPGMMSTVREDEPYSETAPIANDLVAGILDAETVTKHISKIGKIADASSISYLTLTLPGYGLRDISILSNYTHLQRIELPYNNISDLSPLDNLSYLLELDVSNNKIRKLFDFWPPCNLKEADFSFNLIEEIKNVDNFHYLQKLILDNNQISRIEGLKNCYRLQHLSLAHNRISQIEELDGLPLKYLNLRSNQIRNIDNLDSLQYLQQLNLSCNQLESLTGFPERLNFLEVLDLADNQLYNLSDIDRLSEFRLVRDLNLRGNKITEIDDYRLSIIFKLQHLTVLDRRKIDAAEKIESKQMFNPSSEYFASRDHMTNVVFSFLQDHRVQESTLPNIETPYPMLILSGPDGCGRIELAHRLVEEFSEFFGYGILHTAREKRPNEKDRTDYVFIKQEQYEEDVTKGEFLCCYEYYGDWNGLQRSSIENVAREGLACVIQIELEGLLSIKQSHFEPRCVLLLPMDQQIHKRRLQLQGYEEGEIAMALNRVELYAEYNRTHPGFFDAFILTNSLEDGYEQLRDLVISYLGLEDDRLDAPRPNTSDEIKRFDDFDIQRSDSFLPSTNATGCRNSSHPSVDTPIMPGTNGTSQNIRLKFGGSAPPAMMSSDFTLRLSAKSRIKDLFDAKTANIKNQLRRQISRTVPIATRKDNTNAVDGRSSDNRGTKSAPTNDPTKHSPDSSIDNVPDQEDILLLDQNSYNDLQDVEDNMSVRS</sequence>
<dbReference type="InterPro" id="IPR008144">
    <property type="entry name" value="Guanylate_kin-like_dom"/>
</dbReference>
<dbReference type="Proteomes" id="UP000663855">
    <property type="component" value="Unassembled WGS sequence"/>
</dbReference>
<dbReference type="InterPro" id="IPR025875">
    <property type="entry name" value="Leu-rich_rpt_4"/>
</dbReference>
<dbReference type="EMBL" id="CAJOBF010001219">
    <property type="protein sequence ID" value="CAF3926965.1"/>
    <property type="molecule type" value="Genomic_DNA"/>
</dbReference>
<dbReference type="EMBL" id="CAJNRF010015034">
    <property type="protein sequence ID" value="CAF2164484.1"/>
    <property type="molecule type" value="Genomic_DNA"/>
</dbReference>
<dbReference type="SMART" id="SM00364">
    <property type="entry name" value="LRR_BAC"/>
    <property type="match status" value="3"/>
</dbReference>
<reference evidence="9" key="1">
    <citation type="submission" date="2021-02" db="EMBL/GenBank/DDBJ databases">
        <authorList>
            <person name="Nowell W R."/>
        </authorList>
    </citation>
    <scope>NUCLEOTIDE SEQUENCE</scope>
</reference>
<evidence type="ECO:0000256" key="2">
    <source>
        <dbReference type="ARBA" id="ARBA00022679"/>
    </source>
</evidence>
<evidence type="ECO:0000256" key="1">
    <source>
        <dbReference type="ARBA" id="ARBA00022614"/>
    </source>
</evidence>
<feature type="domain" description="Guanylate kinase-like" evidence="5">
    <location>
        <begin position="404"/>
        <end position="586"/>
    </location>
</feature>
<dbReference type="GO" id="GO:0004385">
    <property type="term" value="F:GMP kinase activity"/>
    <property type="evidence" value="ECO:0007669"/>
    <property type="project" value="TreeGrafter"/>
</dbReference>
<dbReference type="Proteomes" id="UP000663842">
    <property type="component" value="Unassembled WGS sequence"/>
</dbReference>
<dbReference type="EMBL" id="CAJNRG010005329">
    <property type="protein sequence ID" value="CAF2075063.1"/>
    <property type="molecule type" value="Genomic_DNA"/>
</dbReference>
<dbReference type="Pfam" id="PF00625">
    <property type="entry name" value="Guanylate_kin"/>
    <property type="match status" value="1"/>
</dbReference>
<keyword evidence="2" id="KW-0808">Transferase</keyword>
<dbReference type="Proteomes" id="UP000663887">
    <property type="component" value="Unassembled WGS sequence"/>
</dbReference>
<dbReference type="AlphaFoldDB" id="A0A816RM51"/>
<feature type="region of interest" description="Disordered" evidence="4">
    <location>
        <begin position="624"/>
        <end position="647"/>
    </location>
</feature>
<dbReference type="Gene3D" id="3.80.10.10">
    <property type="entry name" value="Ribonuclease Inhibitor"/>
    <property type="match status" value="2"/>
</dbReference>
<dbReference type="InterPro" id="IPR032675">
    <property type="entry name" value="LRR_dom_sf"/>
</dbReference>
<dbReference type="InterPro" id="IPR008145">
    <property type="entry name" value="GK/Ca_channel_bsu"/>
</dbReference>
<dbReference type="Proteomes" id="UP000663856">
    <property type="component" value="Unassembled WGS sequence"/>
</dbReference>
<dbReference type="InterPro" id="IPR001611">
    <property type="entry name" value="Leu-rich_rpt"/>
</dbReference>
<comment type="caution">
    <text evidence="9">The sequence shown here is derived from an EMBL/GenBank/DDBJ whole genome shotgun (WGS) entry which is preliminary data.</text>
</comment>
<dbReference type="SUPFAM" id="SSF52058">
    <property type="entry name" value="L domain-like"/>
    <property type="match status" value="1"/>
</dbReference>
<evidence type="ECO:0000313" key="6">
    <source>
        <dbReference type="EMBL" id="CAF1511598.1"/>
    </source>
</evidence>
<keyword evidence="1" id="KW-0433">Leucine-rich repeat</keyword>
<dbReference type="OrthoDB" id="6334211at2759"/>
<dbReference type="PROSITE" id="PS50052">
    <property type="entry name" value="GUANYLATE_KINASE_2"/>
    <property type="match status" value="1"/>
</dbReference>
<dbReference type="EMBL" id="CAJOBG010000131">
    <property type="protein sequence ID" value="CAF3763429.1"/>
    <property type="molecule type" value="Genomic_DNA"/>
</dbReference>
<dbReference type="SMART" id="SM00072">
    <property type="entry name" value="GuKc"/>
    <property type="match status" value="1"/>
</dbReference>
<dbReference type="InterPro" id="IPR027417">
    <property type="entry name" value="P-loop_NTPase"/>
</dbReference>
<dbReference type="Pfam" id="PF12799">
    <property type="entry name" value="LRR_4"/>
    <property type="match status" value="1"/>
</dbReference>
<feature type="compositionally biased region" description="Polar residues" evidence="4">
    <location>
        <begin position="624"/>
        <end position="637"/>
    </location>
</feature>